<protein>
    <recommendedName>
        <fullName evidence="10">Isoleucine--tRNA ligase</fullName>
        <ecNumber evidence="10">6.1.1.5</ecNumber>
    </recommendedName>
    <alternativeName>
        <fullName evidence="10">Isoleucyl-tRNA synthetase</fullName>
        <shortName evidence="10">IleRS</shortName>
    </alternativeName>
</protein>
<accession>A0ABP9RSQ3</accession>
<gene>
    <name evidence="13" type="primary">ileS_1</name>
    <name evidence="10" type="synonym">ileS</name>
    <name evidence="13" type="ORF">GCM10023322_27810</name>
</gene>
<comment type="domain">
    <text evidence="10">IleRS has two distinct active sites: one for aminoacylation and one for editing. The misactivated valine is translocated from the active site to the editing site, which sterically excludes the correctly activated isoleucine. The single editing site contains two valyl binding pockets, one specific for each substrate (Val-AMP or Val-tRNA(Ile)).</text>
</comment>
<dbReference type="PRINTS" id="PR00984">
    <property type="entry name" value="TRNASYNTHILE"/>
</dbReference>
<comment type="subcellular location">
    <subcellularLocation>
        <location evidence="10">Cytoplasm</location>
    </subcellularLocation>
</comment>
<evidence type="ECO:0000259" key="11">
    <source>
        <dbReference type="Pfam" id="PF00133"/>
    </source>
</evidence>
<dbReference type="HAMAP" id="MF_02003">
    <property type="entry name" value="Ile_tRNA_synth_type2"/>
    <property type="match status" value="1"/>
</dbReference>
<dbReference type="PROSITE" id="PS00178">
    <property type="entry name" value="AA_TRNA_LIGASE_I"/>
    <property type="match status" value="1"/>
</dbReference>
<dbReference type="InterPro" id="IPR033709">
    <property type="entry name" value="Anticodon_Ile_ABEc"/>
</dbReference>
<dbReference type="NCBIfam" id="TIGR00392">
    <property type="entry name" value="ileS"/>
    <property type="match status" value="1"/>
</dbReference>
<keyword evidence="5 10" id="KW-0067">ATP-binding</keyword>
<dbReference type="CDD" id="cd00818">
    <property type="entry name" value="IleRS_core"/>
    <property type="match status" value="1"/>
</dbReference>
<dbReference type="InterPro" id="IPR009080">
    <property type="entry name" value="tRNAsynth_Ia_anticodon-bd"/>
</dbReference>
<keyword evidence="14" id="KW-1185">Reference proteome</keyword>
<evidence type="ECO:0000256" key="5">
    <source>
        <dbReference type="ARBA" id="ARBA00022840"/>
    </source>
</evidence>
<dbReference type="SUPFAM" id="SSF50677">
    <property type="entry name" value="ValRS/IleRS/LeuRS editing domain"/>
    <property type="match status" value="1"/>
</dbReference>
<dbReference type="InterPro" id="IPR002301">
    <property type="entry name" value="Ile-tRNA-ligase"/>
</dbReference>
<feature type="short sequence motif" description="'KMSKS' region" evidence="10">
    <location>
        <begin position="621"/>
        <end position="625"/>
    </location>
</feature>
<keyword evidence="10" id="KW-0479">Metal-binding</keyword>
<dbReference type="InterPro" id="IPR023586">
    <property type="entry name" value="Ile-tRNA-ligase_type2"/>
</dbReference>
<dbReference type="InterPro" id="IPR014729">
    <property type="entry name" value="Rossmann-like_a/b/a_fold"/>
</dbReference>
<dbReference type="PANTHER" id="PTHR42780:SF1">
    <property type="entry name" value="ISOLEUCINE--TRNA LIGASE, CYTOPLASMIC"/>
    <property type="match status" value="1"/>
</dbReference>
<keyword evidence="4 10" id="KW-0547">Nucleotide-binding</keyword>
<feature type="domain" description="Aminoacyl-tRNA synthetase class Ia" evidence="11">
    <location>
        <begin position="25"/>
        <end position="655"/>
    </location>
</feature>
<sequence length="1050" mass="117480">MSYPKNSSRAGVPAGPDLPALERGVLEFWAADKTFEASVRSRPAGSEYVFYDGPPFANGLPHYGHLLTGYVKDVVPRYQTMRGRRVERRFGWDCHGLPAEVEAEKQLGITTKAEIVNLGVDRFNEVCRTSVLRYTREWERYVSRQARWVDFANDYKTLDRDYMESVAWAFKSLYDKGLIYEGFRVLAYCWRCETPLSNTETRMDDVYRDRTDPASTVWFELEARRPADGARAGPADGPVRILAWTTMPWTLVPNVALVVGPDIDYAVLEYEGHRYVLASSRLSAYQKEFAGALRVGTVRGSELVGRGYTPLFDFLVDRLVDVPAAFTVLSGDFVSTQDGTGIVQVAPSHGEDDFNVCTAAGIPTILTVDDHTRFTSIAPRFEGLQVFEANRPLLRELRERGVLVRQDSYVHSYPHCWRCDTPLVYKAVSSWFVAVSGFRDRLVELNQRIEWTPGHLKEGSFGKWLSNARDWSISRNRFWGSPIPVWKSDDPNYPRVDVYGSIAELESDFGVAVADLHRPAIDALTRPNPDDPTGGSVMRRVPEVLDCWFESGSMPFAQVHYPFENREWFENHYPGDFIVEYVPQVRGWFYTTHVLATALFDRPAFRHALVHGTLLGADGRKMSKSLRNYPDVYEVFDTYGADAMRWMLMSSPVLRGGDMPVTETVIRDAVRQVLLPLWNVWYFFSLYANAEGSEATRRVDSSHPLDRYLLAKTGELVRAVGAHLDAQDISAACRSIRSYVDALTNWYVRRSRDRFWAGDRDALDTLFTVLETLCRVVAPLLPLTAEEIWRGLTGDRSVHLTDWPNPAELPDDHELVSAMDRVREVASAALSLRKARGLRVRLPLASLTVAAPDAGTLRRFVDLLLDEVNVKAVTFTEDLAGYSERVLTVVPRVLGPRLGGQVQHVIRAVKAGDWAVSDAGVIAGGVTLQEGEYELRLVARDADRSAALSGGEGVVVLDPEVTPELYTEGLARDVVRAVQQARREAGLDVTDRIRARIEAGPEVALAVDRHRDFVARETLAVSLELAAAGDDAFAGEAGDGEPVRVSVARA</sequence>
<dbReference type="Gene3D" id="1.10.730.10">
    <property type="entry name" value="Isoleucyl-tRNA Synthetase, Domain 1"/>
    <property type="match status" value="1"/>
</dbReference>
<evidence type="ECO:0000256" key="7">
    <source>
        <dbReference type="ARBA" id="ARBA00023146"/>
    </source>
</evidence>
<dbReference type="Gene3D" id="3.90.740.10">
    <property type="entry name" value="Valyl/Leucyl/Isoleucyl-tRNA synthetase, editing domain"/>
    <property type="match status" value="1"/>
</dbReference>
<dbReference type="SUPFAM" id="SSF52374">
    <property type="entry name" value="Nucleotidylyl transferase"/>
    <property type="match status" value="1"/>
</dbReference>
<dbReference type="InterPro" id="IPR013155">
    <property type="entry name" value="M/V/L/I-tRNA-synth_anticd-bd"/>
</dbReference>
<dbReference type="Gene3D" id="3.40.50.620">
    <property type="entry name" value="HUPs"/>
    <property type="match status" value="2"/>
</dbReference>
<keyword evidence="3 10" id="KW-0436">Ligase</keyword>
<evidence type="ECO:0000313" key="14">
    <source>
        <dbReference type="Proteomes" id="UP001501570"/>
    </source>
</evidence>
<name>A0ABP9RSQ3_9ACTN</name>
<dbReference type="SUPFAM" id="SSF47323">
    <property type="entry name" value="Anticodon-binding domain of a subclass of class I aminoacyl-tRNA synthetases"/>
    <property type="match status" value="1"/>
</dbReference>
<feature type="domain" description="Methionyl/Valyl/Leucyl/Isoleucyl-tRNA synthetase anticodon-binding" evidence="12">
    <location>
        <begin position="706"/>
        <end position="843"/>
    </location>
</feature>
<dbReference type="PANTHER" id="PTHR42780">
    <property type="entry name" value="SOLEUCYL-TRNA SYNTHETASE"/>
    <property type="match status" value="1"/>
</dbReference>
<reference evidence="14" key="1">
    <citation type="journal article" date="2019" name="Int. J. Syst. Evol. Microbiol.">
        <title>The Global Catalogue of Microorganisms (GCM) 10K type strain sequencing project: providing services to taxonomists for standard genome sequencing and annotation.</title>
        <authorList>
            <consortium name="The Broad Institute Genomics Platform"/>
            <consortium name="The Broad Institute Genome Sequencing Center for Infectious Disease"/>
            <person name="Wu L."/>
            <person name="Ma J."/>
        </authorList>
    </citation>
    <scope>NUCLEOTIDE SEQUENCE [LARGE SCALE GENOMIC DNA]</scope>
    <source>
        <strain evidence="14">JCM 18304</strain>
    </source>
</reference>
<dbReference type="EMBL" id="BAABJQ010000006">
    <property type="protein sequence ID" value="GAA5184998.1"/>
    <property type="molecule type" value="Genomic_DNA"/>
</dbReference>
<dbReference type="EC" id="6.1.1.5" evidence="10"/>
<keyword evidence="7 10" id="KW-0030">Aminoacyl-tRNA synthetase</keyword>
<evidence type="ECO:0000259" key="12">
    <source>
        <dbReference type="Pfam" id="PF08264"/>
    </source>
</evidence>
<dbReference type="InterPro" id="IPR002300">
    <property type="entry name" value="aa-tRNA-synth_Ia"/>
</dbReference>
<organism evidence="13 14">
    <name type="scientific">Rugosimonospora acidiphila</name>
    <dbReference type="NCBI Taxonomy" id="556531"/>
    <lineage>
        <taxon>Bacteria</taxon>
        <taxon>Bacillati</taxon>
        <taxon>Actinomycetota</taxon>
        <taxon>Actinomycetes</taxon>
        <taxon>Micromonosporales</taxon>
        <taxon>Micromonosporaceae</taxon>
        <taxon>Rugosimonospora</taxon>
    </lineage>
</organism>
<feature type="binding site" evidence="10">
    <location>
        <position position="624"/>
    </location>
    <ligand>
        <name>ATP</name>
        <dbReference type="ChEBI" id="CHEBI:30616"/>
    </ligand>
</feature>
<dbReference type="InterPro" id="IPR009008">
    <property type="entry name" value="Val/Leu/Ile-tRNA-synth_edit"/>
</dbReference>
<dbReference type="RefSeq" id="WP_345629543.1">
    <property type="nucleotide sequence ID" value="NZ_BAABJQ010000006.1"/>
</dbReference>
<evidence type="ECO:0000256" key="2">
    <source>
        <dbReference type="ARBA" id="ARBA00022490"/>
    </source>
</evidence>
<comment type="similarity">
    <text evidence="1 10">Belongs to the class-I aminoacyl-tRNA synthetase family. IleS type 2 subfamily.</text>
</comment>
<dbReference type="CDD" id="cd07961">
    <property type="entry name" value="Anticodon_Ia_Ile_ABEc"/>
    <property type="match status" value="1"/>
</dbReference>
<comment type="catalytic activity">
    <reaction evidence="9 10">
        <text>tRNA(Ile) + L-isoleucine + ATP = L-isoleucyl-tRNA(Ile) + AMP + diphosphate</text>
        <dbReference type="Rhea" id="RHEA:11060"/>
        <dbReference type="Rhea" id="RHEA-COMP:9666"/>
        <dbReference type="Rhea" id="RHEA-COMP:9695"/>
        <dbReference type="ChEBI" id="CHEBI:30616"/>
        <dbReference type="ChEBI" id="CHEBI:33019"/>
        <dbReference type="ChEBI" id="CHEBI:58045"/>
        <dbReference type="ChEBI" id="CHEBI:78442"/>
        <dbReference type="ChEBI" id="CHEBI:78528"/>
        <dbReference type="ChEBI" id="CHEBI:456215"/>
        <dbReference type="EC" id="6.1.1.5"/>
    </reaction>
</comment>
<comment type="cofactor">
    <cofactor evidence="10">
        <name>Zn(2+)</name>
        <dbReference type="ChEBI" id="CHEBI:29105"/>
    </cofactor>
</comment>
<dbReference type="Pfam" id="PF19302">
    <property type="entry name" value="DUF5915"/>
    <property type="match status" value="1"/>
</dbReference>
<evidence type="ECO:0000256" key="3">
    <source>
        <dbReference type="ARBA" id="ARBA00022598"/>
    </source>
</evidence>
<evidence type="ECO:0000256" key="10">
    <source>
        <dbReference type="HAMAP-Rule" id="MF_02003"/>
    </source>
</evidence>
<evidence type="ECO:0000256" key="6">
    <source>
        <dbReference type="ARBA" id="ARBA00022917"/>
    </source>
</evidence>
<dbReference type="Proteomes" id="UP001501570">
    <property type="component" value="Unassembled WGS sequence"/>
</dbReference>
<feature type="short sequence motif" description="'HIGH' region" evidence="10">
    <location>
        <begin position="55"/>
        <end position="65"/>
    </location>
</feature>
<keyword evidence="2 10" id="KW-0963">Cytoplasm</keyword>
<keyword evidence="6 10" id="KW-0648">Protein biosynthesis</keyword>
<evidence type="ECO:0000313" key="13">
    <source>
        <dbReference type="EMBL" id="GAA5184998.1"/>
    </source>
</evidence>
<dbReference type="InterPro" id="IPR001412">
    <property type="entry name" value="aa-tRNA-synth_I_CS"/>
</dbReference>
<comment type="subunit">
    <text evidence="10">Monomer.</text>
</comment>
<evidence type="ECO:0000256" key="4">
    <source>
        <dbReference type="ARBA" id="ARBA00022741"/>
    </source>
</evidence>
<evidence type="ECO:0000256" key="8">
    <source>
        <dbReference type="ARBA" id="ARBA00025217"/>
    </source>
</evidence>
<dbReference type="Pfam" id="PF08264">
    <property type="entry name" value="Anticodon_1"/>
    <property type="match status" value="1"/>
</dbReference>
<comment type="caution">
    <text evidence="13">The sequence shown here is derived from an EMBL/GenBank/DDBJ whole genome shotgun (WGS) entry which is preliminary data.</text>
</comment>
<keyword evidence="10" id="KW-0862">Zinc</keyword>
<dbReference type="GO" id="GO:0016874">
    <property type="term" value="F:ligase activity"/>
    <property type="evidence" value="ECO:0007669"/>
    <property type="project" value="UniProtKB-KW"/>
</dbReference>
<proteinExistence type="inferred from homology"/>
<dbReference type="Pfam" id="PF00133">
    <property type="entry name" value="tRNA-synt_1"/>
    <property type="match status" value="1"/>
</dbReference>
<evidence type="ECO:0000256" key="1">
    <source>
        <dbReference type="ARBA" id="ARBA00007078"/>
    </source>
</evidence>
<comment type="function">
    <text evidence="8 10">Catalyzes the attachment of isoleucine to tRNA(Ile). As IleRS can inadvertently accommodate and process structurally similar amino acids such as valine, to avoid such errors it has two additional distinct tRNA(Ile)-dependent editing activities. One activity is designated as 'pretransfer' editing and involves the hydrolysis of activated Val-AMP. The other activity is designated 'posttransfer' editing and involves deacylation of mischarged Val-tRNA(Ile).</text>
</comment>
<evidence type="ECO:0000256" key="9">
    <source>
        <dbReference type="ARBA" id="ARBA00048359"/>
    </source>
</evidence>